<evidence type="ECO:0000256" key="4">
    <source>
        <dbReference type="ARBA" id="ARBA00023136"/>
    </source>
</evidence>
<dbReference type="Gene3D" id="3.30.750.24">
    <property type="entry name" value="STAS domain"/>
    <property type="match status" value="1"/>
</dbReference>
<evidence type="ECO:0000256" key="5">
    <source>
        <dbReference type="SAM" id="Phobius"/>
    </source>
</evidence>
<dbReference type="PROSITE" id="PS50801">
    <property type="entry name" value="STAS"/>
    <property type="match status" value="1"/>
</dbReference>
<keyword evidence="8" id="KW-1185">Reference proteome</keyword>
<dbReference type="InterPro" id="IPR002645">
    <property type="entry name" value="STAS_dom"/>
</dbReference>
<dbReference type="InterPro" id="IPR018045">
    <property type="entry name" value="S04_transporter_CS"/>
</dbReference>
<dbReference type="Pfam" id="PF01740">
    <property type="entry name" value="STAS"/>
    <property type="match status" value="1"/>
</dbReference>
<gene>
    <name evidence="7" type="ORF">K7432_013255</name>
</gene>
<dbReference type="InterPro" id="IPR036513">
    <property type="entry name" value="STAS_dom_sf"/>
</dbReference>
<reference evidence="7 8" key="1">
    <citation type="submission" date="2023-04" db="EMBL/GenBank/DDBJ databases">
        <title>Genome of Basidiobolus ranarum AG-B5.</title>
        <authorList>
            <person name="Stajich J.E."/>
            <person name="Carter-House D."/>
            <person name="Gryganskyi A."/>
        </authorList>
    </citation>
    <scope>NUCLEOTIDE SEQUENCE [LARGE SCALE GENOMIC DNA]</scope>
    <source>
        <strain evidence="7 8">AG-B5</strain>
    </source>
</reference>
<dbReference type="InterPro" id="IPR011547">
    <property type="entry name" value="SLC26A/SulP_dom"/>
</dbReference>
<dbReference type="PROSITE" id="PS01130">
    <property type="entry name" value="SLC26A"/>
    <property type="match status" value="1"/>
</dbReference>
<feature type="transmembrane region" description="Helical" evidence="5">
    <location>
        <begin position="94"/>
        <end position="112"/>
    </location>
</feature>
<feature type="transmembrane region" description="Helical" evidence="5">
    <location>
        <begin position="284"/>
        <end position="304"/>
    </location>
</feature>
<evidence type="ECO:0000256" key="2">
    <source>
        <dbReference type="ARBA" id="ARBA00022692"/>
    </source>
</evidence>
<feature type="transmembrane region" description="Helical" evidence="5">
    <location>
        <begin position="324"/>
        <end position="346"/>
    </location>
</feature>
<organism evidence="7 8">
    <name type="scientific">Basidiobolus ranarum</name>
    <dbReference type="NCBI Taxonomy" id="34480"/>
    <lineage>
        <taxon>Eukaryota</taxon>
        <taxon>Fungi</taxon>
        <taxon>Fungi incertae sedis</taxon>
        <taxon>Zoopagomycota</taxon>
        <taxon>Entomophthoromycotina</taxon>
        <taxon>Basidiobolomycetes</taxon>
        <taxon>Basidiobolales</taxon>
        <taxon>Basidiobolaceae</taxon>
        <taxon>Basidiobolus</taxon>
    </lineage>
</organism>
<feature type="transmembrane region" description="Helical" evidence="5">
    <location>
        <begin position="71"/>
        <end position="88"/>
    </location>
</feature>
<keyword evidence="2 5" id="KW-0812">Transmembrane</keyword>
<comment type="caution">
    <text evidence="7">The sequence shown here is derived from an EMBL/GenBank/DDBJ whole genome shotgun (WGS) entry which is preliminary data.</text>
</comment>
<dbReference type="EMBL" id="JASJQH010008150">
    <property type="protein sequence ID" value="KAK9694872.1"/>
    <property type="molecule type" value="Genomic_DNA"/>
</dbReference>
<dbReference type="CDD" id="cd07042">
    <property type="entry name" value="STAS_SulP_like_sulfate_transporter"/>
    <property type="match status" value="1"/>
</dbReference>
<feature type="domain" description="STAS" evidence="6">
    <location>
        <begin position="480"/>
        <end position="604"/>
    </location>
</feature>
<dbReference type="NCBIfam" id="TIGR00815">
    <property type="entry name" value="sulP"/>
    <property type="match status" value="1"/>
</dbReference>
<protein>
    <recommendedName>
        <fullName evidence="6">STAS domain-containing protein</fullName>
    </recommendedName>
</protein>
<feature type="transmembrane region" description="Helical" evidence="5">
    <location>
        <begin position="44"/>
        <end position="64"/>
    </location>
</feature>
<accession>A0ABR2VR51</accession>
<feature type="transmembrane region" description="Helical" evidence="5">
    <location>
        <begin position="229"/>
        <end position="253"/>
    </location>
</feature>
<feature type="transmembrane region" description="Helical" evidence="5">
    <location>
        <begin position="391"/>
        <end position="411"/>
    </location>
</feature>
<feature type="transmembrane region" description="Helical" evidence="5">
    <location>
        <begin position="201"/>
        <end position="220"/>
    </location>
</feature>
<evidence type="ECO:0000256" key="1">
    <source>
        <dbReference type="ARBA" id="ARBA00004141"/>
    </source>
</evidence>
<proteinExistence type="predicted"/>
<dbReference type="InterPro" id="IPR001902">
    <property type="entry name" value="SLC26A/SulP_fam"/>
</dbReference>
<feature type="transmembrane region" description="Helical" evidence="5">
    <location>
        <begin position="361"/>
        <end position="384"/>
    </location>
</feature>
<comment type="subcellular location">
    <subcellularLocation>
        <location evidence="1">Membrane</location>
        <topology evidence="1">Multi-pass membrane protein</topology>
    </subcellularLocation>
</comment>
<dbReference type="Proteomes" id="UP001479436">
    <property type="component" value="Unassembled WGS sequence"/>
</dbReference>
<keyword evidence="4 5" id="KW-0472">Membrane</keyword>
<evidence type="ECO:0000313" key="7">
    <source>
        <dbReference type="EMBL" id="KAK9694872.1"/>
    </source>
</evidence>
<evidence type="ECO:0000259" key="6">
    <source>
        <dbReference type="PROSITE" id="PS50801"/>
    </source>
</evidence>
<evidence type="ECO:0000256" key="3">
    <source>
        <dbReference type="ARBA" id="ARBA00022989"/>
    </source>
</evidence>
<evidence type="ECO:0000313" key="8">
    <source>
        <dbReference type="Proteomes" id="UP001479436"/>
    </source>
</evidence>
<feature type="transmembrane region" description="Helical" evidence="5">
    <location>
        <begin position="124"/>
        <end position="144"/>
    </location>
</feature>
<dbReference type="SUPFAM" id="SSF52091">
    <property type="entry name" value="SpoIIaa-like"/>
    <property type="match status" value="1"/>
</dbReference>
<keyword evidence="3 5" id="KW-1133">Transmembrane helix</keyword>
<dbReference type="Pfam" id="PF00916">
    <property type="entry name" value="Sulfate_transp"/>
    <property type="match status" value="1"/>
</dbReference>
<name>A0ABR2VR51_9FUNG</name>
<sequence>MEDNTQERRKCGEVSKKAQAIIYRIFPIISWLPRYNRGWLFGDFIAGITIGIMVVPQALSYALIANLPVQYGLYTATFSAILYCLFGTSKDINVGPITMLSLLTGQVALRIANTYGYSTQEVAITMAFMSGIILLILGILRLGILLDFISAPVSIGFTTGAALSIMSTQIPSLLGVKGIDTERMPIIIIIESCKSLPHSQWVDLILGILAIIVLASLNYIKTRFGYRYFILRFLGTARNAIVIVIFTLVSLTIKRLDDQSKVTIIGDVPRGLQPPEIPNLNGQLLREIGASSGIAVLLGLMEHFGVCKSMGRKNKYTTDNNQELLGLGVCNIIGSIFSGYCASGSFSRGAVNAQSNVKTPLSGVLTGVIAIFSLLFLPSAFYYIPQASLSAIILVSMTGLVSSPRVFWHIWKIDKTDFMASVIGALITLFVKIETGILMAIGCSIIVLLYRLARPRVMFPLGVDQVEIFGGEHSGDVSRGVVMVRLQESLLFPNVEYFRRKTMRNIARCTRSIDTVPGELNWCDCKAETRDSGNRDLTTLPYLKAVIFDMTLVNQIDYSGVQCILEIKSELERYVEVDEVENSVQIYYVGVNPTVHKKLQSADLIAEEAPILAKAINGIELKGLEATKLRKNDDSLNDVPSVAISIDFINQPVSNS</sequence>
<feature type="transmembrane region" description="Helical" evidence="5">
    <location>
        <begin position="423"/>
        <end position="450"/>
    </location>
</feature>
<dbReference type="PANTHER" id="PTHR11814">
    <property type="entry name" value="SULFATE TRANSPORTER"/>
    <property type="match status" value="1"/>
</dbReference>